<evidence type="ECO:0000256" key="1">
    <source>
        <dbReference type="ARBA" id="ARBA00022741"/>
    </source>
</evidence>
<dbReference type="Gene3D" id="3.40.50.300">
    <property type="entry name" value="P-loop containing nucleotide triphosphate hydrolases"/>
    <property type="match status" value="1"/>
</dbReference>
<dbReference type="PROSITE" id="PS50893">
    <property type="entry name" value="ABC_TRANSPORTER_2"/>
    <property type="match status" value="1"/>
</dbReference>
<name>A0A381TA65_9ZZZZ</name>
<feature type="domain" description="ABC transporter" evidence="3">
    <location>
        <begin position="1"/>
        <end position="218"/>
    </location>
</feature>
<evidence type="ECO:0000313" key="4">
    <source>
        <dbReference type="EMBL" id="SVA10723.1"/>
    </source>
</evidence>
<proteinExistence type="predicted"/>
<accession>A0A381TA65</accession>
<dbReference type="SMART" id="SM00382">
    <property type="entry name" value="AAA"/>
    <property type="match status" value="1"/>
</dbReference>
<dbReference type="SUPFAM" id="SSF52540">
    <property type="entry name" value="P-loop containing nucleoside triphosphate hydrolases"/>
    <property type="match status" value="1"/>
</dbReference>
<dbReference type="CDD" id="cd03216">
    <property type="entry name" value="ABC_Carb_Monos_I"/>
    <property type="match status" value="1"/>
</dbReference>
<dbReference type="InterPro" id="IPR003593">
    <property type="entry name" value="AAA+_ATPase"/>
</dbReference>
<evidence type="ECO:0000259" key="3">
    <source>
        <dbReference type="PROSITE" id="PS50893"/>
    </source>
</evidence>
<protein>
    <recommendedName>
        <fullName evidence="3">ABC transporter domain-containing protein</fullName>
    </recommendedName>
</protein>
<sequence length="218" mass="24241">MVTDSGKVHCILGDNGAGKSTLVNIISGVFLSDKGEYRVNDKIAQFANPREAIDAGISTVYQNLAIIPIMNIYRNFFLGNEPINNKYFNMIDKEFAIDTTIRELKKFDINIEDPKRPAGTLSGGERQILAIARALYFGAKILILDEPTSALGVKESNKVVEQIIQLKEQNINVILVSHNIDQAFMLGDKFFIIKNGEMAGKFDKLETSANSLRTILEK</sequence>
<keyword evidence="2" id="KW-0067">ATP-binding</keyword>
<dbReference type="GO" id="GO:0016887">
    <property type="term" value="F:ATP hydrolysis activity"/>
    <property type="evidence" value="ECO:0007669"/>
    <property type="project" value="InterPro"/>
</dbReference>
<keyword evidence="1" id="KW-0547">Nucleotide-binding</keyword>
<dbReference type="InterPro" id="IPR027417">
    <property type="entry name" value="P-loop_NTPase"/>
</dbReference>
<reference evidence="4" key="1">
    <citation type="submission" date="2018-05" db="EMBL/GenBank/DDBJ databases">
        <authorList>
            <person name="Lanie J.A."/>
            <person name="Ng W.-L."/>
            <person name="Kazmierczak K.M."/>
            <person name="Andrzejewski T.M."/>
            <person name="Davidsen T.M."/>
            <person name="Wayne K.J."/>
            <person name="Tettelin H."/>
            <person name="Glass J.I."/>
            <person name="Rusch D."/>
            <person name="Podicherti R."/>
            <person name="Tsui H.-C.T."/>
            <person name="Winkler M.E."/>
        </authorList>
    </citation>
    <scope>NUCLEOTIDE SEQUENCE</scope>
</reference>
<dbReference type="InterPro" id="IPR003439">
    <property type="entry name" value="ABC_transporter-like_ATP-bd"/>
</dbReference>
<evidence type="ECO:0000256" key="2">
    <source>
        <dbReference type="ARBA" id="ARBA00022840"/>
    </source>
</evidence>
<dbReference type="InterPro" id="IPR050107">
    <property type="entry name" value="ABC_carbohydrate_import_ATPase"/>
</dbReference>
<dbReference type="Pfam" id="PF00005">
    <property type="entry name" value="ABC_tran"/>
    <property type="match status" value="1"/>
</dbReference>
<dbReference type="GO" id="GO:0005524">
    <property type="term" value="F:ATP binding"/>
    <property type="evidence" value="ECO:0007669"/>
    <property type="project" value="UniProtKB-KW"/>
</dbReference>
<gene>
    <name evidence="4" type="ORF">METZ01_LOCUS63577</name>
</gene>
<organism evidence="4">
    <name type="scientific">marine metagenome</name>
    <dbReference type="NCBI Taxonomy" id="408172"/>
    <lineage>
        <taxon>unclassified sequences</taxon>
        <taxon>metagenomes</taxon>
        <taxon>ecological metagenomes</taxon>
    </lineage>
</organism>
<dbReference type="PANTHER" id="PTHR43790:SF8">
    <property type="entry name" value="SUGAR ABC TRANSPORTER ATP-BINDING PROTEIN"/>
    <property type="match status" value="1"/>
</dbReference>
<dbReference type="EMBL" id="UINC01003967">
    <property type="protein sequence ID" value="SVA10723.1"/>
    <property type="molecule type" value="Genomic_DNA"/>
</dbReference>
<dbReference type="AlphaFoldDB" id="A0A381TA65"/>
<dbReference type="PANTHER" id="PTHR43790">
    <property type="entry name" value="CARBOHYDRATE TRANSPORT ATP-BINDING PROTEIN MG119-RELATED"/>
    <property type="match status" value="1"/>
</dbReference>